<comment type="caution">
    <text evidence="1">The sequence shown here is derived from an EMBL/GenBank/DDBJ whole genome shotgun (WGS) entry which is preliminary data.</text>
</comment>
<evidence type="ECO:0000313" key="1">
    <source>
        <dbReference type="EMBL" id="KAG6958047.1"/>
    </source>
</evidence>
<dbReference type="EMBL" id="JAENGY010000691">
    <property type="protein sequence ID" value="KAG6958047.1"/>
    <property type="molecule type" value="Genomic_DNA"/>
</dbReference>
<reference evidence="1" key="1">
    <citation type="submission" date="2021-01" db="EMBL/GenBank/DDBJ databases">
        <title>Phytophthora aleatoria, a newly-described species from Pinus radiata is distinct from Phytophthora cactorum isolates based on comparative genomics.</title>
        <authorList>
            <person name="Mcdougal R."/>
            <person name="Panda P."/>
            <person name="Williams N."/>
            <person name="Studholme D.J."/>
        </authorList>
    </citation>
    <scope>NUCLEOTIDE SEQUENCE</scope>
    <source>
        <strain evidence="1">NZFS 4037</strain>
    </source>
</reference>
<dbReference type="AlphaFoldDB" id="A0A8J5IPL1"/>
<sequence length="100" mass="11499">LAIHSLSTRIHLPLDWGIYRSRDLYSPVLRVYSSCLTVMLYYYKAENGTPSPARFSRPEMLKMAHILQGLLDQNKIRSHLTLNLQLLATGKRHDCISSDK</sequence>
<keyword evidence="2" id="KW-1185">Reference proteome</keyword>
<organism evidence="1 2">
    <name type="scientific">Phytophthora aleatoria</name>
    <dbReference type="NCBI Taxonomy" id="2496075"/>
    <lineage>
        <taxon>Eukaryota</taxon>
        <taxon>Sar</taxon>
        <taxon>Stramenopiles</taxon>
        <taxon>Oomycota</taxon>
        <taxon>Peronosporomycetes</taxon>
        <taxon>Peronosporales</taxon>
        <taxon>Peronosporaceae</taxon>
        <taxon>Phytophthora</taxon>
    </lineage>
</organism>
<name>A0A8J5IPL1_9STRA</name>
<feature type="non-terminal residue" evidence="1">
    <location>
        <position position="1"/>
    </location>
</feature>
<evidence type="ECO:0000313" key="2">
    <source>
        <dbReference type="Proteomes" id="UP000709295"/>
    </source>
</evidence>
<gene>
    <name evidence="1" type="ORF">JG688_00010681</name>
</gene>
<accession>A0A8J5IPL1</accession>
<protein>
    <submittedName>
        <fullName evidence="1">Uncharacterized protein</fullName>
    </submittedName>
</protein>
<proteinExistence type="predicted"/>
<dbReference type="Proteomes" id="UP000709295">
    <property type="component" value="Unassembled WGS sequence"/>
</dbReference>